<accession>A0A939T499</accession>
<comment type="caution">
    <text evidence="2">The sequence shown here is derived from an EMBL/GenBank/DDBJ whole genome shotgun (WGS) entry which is preliminary data.</text>
</comment>
<name>A0A939T499_9ACTN</name>
<dbReference type="AlphaFoldDB" id="A0A939T499"/>
<sequence length="51" mass="5893">MRANDHNDALAKLVQKKGKKRNFEQKSAAFNRGAGRRNARQMPTRQLNRGR</sequence>
<dbReference type="EMBL" id="JAGEOJ010000007">
    <property type="protein sequence ID" value="MBO2449198.1"/>
    <property type="molecule type" value="Genomic_DNA"/>
</dbReference>
<feature type="region of interest" description="Disordered" evidence="1">
    <location>
        <begin position="1"/>
        <end position="51"/>
    </location>
</feature>
<evidence type="ECO:0000313" key="2">
    <source>
        <dbReference type="EMBL" id="MBO2449198.1"/>
    </source>
</evidence>
<evidence type="ECO:0000313" key="3">
    <source>
        <dbReference type="Proteomes" id="UP000669179"/>
    </source>
</evidence>
<reference evidence="2" key="1">
    <citation type="submission" date="2021-03" db="EMBL/GenBank/DDBJ databases">
        <authorList>
            <person name="Kanchanasin P."/>
            <person name="Saeng-In P."/>
            <person name="Phongsopitanun W."/>
            <person name="Yuki M."/>
            <person name="Kudo T."/>
            <person name="Ohkuma M."/>
            <person name="Tanasupawat S."/>
        </authorList>
    </citation>
    <scope>NUCLEOTIDE SEQUENCE</scope>
    <source>
        <strain evidence="2">GKU 128</strain>
    </source>
</reference>
<feature type="compositionally biased region" description="Polar residues" evidence="1">
    <location>
        <begin position="41"/>
        <end position="51"/>
    </location>
</feature>
<organism evidence="2 3">
    <name type="scientific">Actinomadura barringtoniae</name>
    <dbReference type="NCBI Taxonomy" id="1427535"/>
    <lineage>
        <taxon>Bacteria</taxon>
        <taxon>Bacillati</taxon>
        <taxon>Actinomycetota</taxon>
        <taxon>Actinomycetes</taxon>
        <taxon>Streptosporangiales</taxon>
        <taxon>Thermomonosporaceae</taxon>
        <taxon>Actinomadura</taxon>
    </lineage>
</organism>
<dbReference type="RefSeq" id="WP_208257061.1">
    <property type="nucleotide sequence ID" value="NZ_JAGEOJ010000007.1"/>
</dbReference>
<keyword evidence="3" id="KW-1185">Reference proteome</keyword>
<gene>
    <name evidence="2" type="ORF">J4573_18990</name>
</gene>
<protein>
    <submittedName>
        <fullName evidence="2">Uncharacterized protein</fullName>
    </submittedName>
</protein>
<proteinExistence type="predicted"/>
<evidence type="ECO:0000256" key="1">
    <source>
        <dbReference type="SAM" id="MobiDB-lite"/>
    </source>
</evidence>
<dbReference type="Proteomes" id="UP000669179">
    <property type="component" value="Unassembled WGS sequence"/>
</dbReference>